<name>A0ABR9QDF1_9BACI</name>
<gene>
    <name evidence="1" type="ORF">IMZ08_00290</name>
</gene>
<dbReference type="Proteomes" id="UP001516662">
    <property type="component" value="Unassembled WGS sequence"/>
</dbReference>
<proteinExistence type="predicted"/>
<keyword evidence="2" id="KW-1185">Reference proteome</keyword>
<reference evidence="1 2" key="1">
    <citation type="submission" date="2020-10" db="EMBL/GenBank/DDBJ databases">
        <title>Bacillus sp. HD4P25, an endophyte from a halophyte.</title>
        <authorList>
            <person name="Sun J.-Q."/>
        </authorList>
    </citation>
    <scope>NUCLEOTIDE SEQUENCE [LARGE SCALE GENOMIC DNA]</scope>
    <source>
        <strain evidence="1 2">YIM 93174</strain>
    </source>
</reference>
<protein>
    <submittedName>
        <fullName evidence="1">Uncharacterized protein</fullName>
    </submittedName>
</protein>
<comment type="caution">
    <text evidence="1">The sequence shown here is derived from an EMBL/GenBank/DDBJ whole genome shotgun (WGS) entry which is preliminary data.</text>
</comment>
<evidence type="ECO:0000313" key="2">
    <source>
        <dbReference type="Proteomes" id="UP001516662"/>
    </source>
</evidence>
<dbReference type="EMBL" id="JADCLJ010000002">
    <property type="protein sequence ID" value="MBE4906493.1"/>
    <property type="molecule type" value="Genomic_DNA"/>
</dbReference>
<dbReference type="RefSeq" id="WP_193534013.1">
    <property type="nucleotide sequence ID" value="NZ_JADCLJ010000002.1"/>
</dbReference>
<accession>A0ABR9QDF1</accession>
<organism evidence="1 2">
    <name type="scientific">Litchfieldia luteola</name>
    <dbReference type="NCBI Taxonomy" id="682179"/>
    <lineage>
        <taxon>Bacteria</taxon>
        <taxon>Bacillati</taxon>
        <taxon>Bacillota</taxon>
        <taxon>Bacilli</taxon>
        <taxon>Bacillales</taxon>
        <taxon>Bacillaceae</taxon>
        <taxon>Litchfieldia</taxon>
    </lineage>
</organism>
<evidence type="ECO:0000313" key="1">
    <source>
        <dbReference type="EMBL" id="MBE4906493.1"/>
    </source>
</evidence>
<sequence length="80" mass="9208">MRDLKVLTLDLIDNSILCNRAKADETIKLTSTNTRRKKSRTRSKGEVVALNEISISRWKKAVESGKIVSLGERVFYYDYN</sequence>